<dbReference type="Gene3D" id="3.40.50.2300">
    <property type="match status" value="1"/>
</dbReference>
<dbReference type="PROSITE" id="PS50110">
    <property type="entry name" value="RESPONSE_REGULATORY"/>
    <property type="match status" value="1"/>
</dbReference>
<protein>
    <recommendedName>
        <fullName evidence="1">Stage 0 sporulation protein A homolog</fullName>
    </recommendedName>
</protein>
<dbReference type="Gene3D" id="6.10.250.690">
    <property type="match status" value="1"/>
</dbReference>
<evidence type="ECO:0000313" key="13">
    <source>
        <dbReference type="Proteomes" id="UP000183461"/>
    </source>
</evidence>
<evidence type="ECO:0000256" key="2">
    <source>
        <dbReference type="ARBA" id="ARBA00022553"/>
    </source>
</evidence>
<organism evidence="12 13">
    <name type="scientific">Ruminococcus flavefaciens</name>
    <dbReference type="NCBI Taxonomy" id="1265"/>
    <lineage>
        <taxon>Bacteria</taxon>
        <taxon>Bacillati</taxon>
        <taxon>Bacillota</taxon>
        <taxon>Clostridia</taxon>
        <taxon>Eubacteriales</taxon>
        <taxon>Oscillospiraceae</taxon>
        <taxon>Ruminococcus</taxon>
    </lineage>
</organism>
<sequence>MRLLVVEDEIQLADALSEILKRNMYNVDTVYDGVDGLDNALTGVYDCIILDIMLPGMNGMEVLRNLRREHINTPVLLLTARSEIEDKINGLDCGADDYLTKPFVTGELLARVRALTRRKGEIVDENRLDYNGLELNKSTCSVMWKGSDVKLSLKEYQIMELLISNPHQILPKERIIEKIWGYESDVEYNNIEVYISFLRKKLSVISAPVQIKTARGIGYSLE</sequence>
<keyword evidence="5 9" id="KW-0238">DNA-binding</keyword>
<dbReference type="FunFam" id="3.40.50.2300:FF:000001">
    <property type="entry name" value="DNA-binding response regulator PhoB"/>
    <property type="match status" value="1"/>
</dbReference>
<accession>A0A1K1NRK2</accession>
<dbReference type="Pfam" id="PF00486">
    <property type="entry name" value="Trans_reg_C"/>
    <property type="match status" value="1"/>
</dbReference>
<dbReference type="CDD" id="cd00383">
    <property type="entry name" value="trans_reg_C"/>
    <property type="match status" value="1"/>
</dbReference>
<dbReference type="InterPro" id="IPR001867">
    <property type="entry name" value="OmpR/PhoB-type_DNA-bd"/>
</dbReference>
<evidence type="ECO:0000256" key="1">
    <source>
        <dbReference type="ARBA" id="ARBA00018672"/>
    </source>
</evidence>
<gene>
    <name evidence="12" type="ORF">SAMN02910280_2198</name>
</gene>
<dbReference type="GO" id="GO:0032993">
    <property type="term" value="C:protein-DNA complex"/>
    <property type="evidence" value="ECO:0007669"/>
    <property type="project" value="TreeGrafter"/>
</dbReference>
<evidence type="ECO:0000256" key="7">
    <source>
        <dbReference type="ARBA" id="ARBA00024867"/>
    </source>
</evidence>
<keyword evidence="2 8" id="KW-0597">Phosphoprotein</keyword>
<keyword evidence="6" id="KW-0804">Transcription</keyword>
<feature type="domain" description="Response regulatory" evidence="10">
    <location>
        <begin position="2"/>
        <end position="116"/>
    </location>
</feature>
<evidence type="ECO:0000256" key="3">
    <source>
        <dbReference type="ARBA" id="ARBA00023012"/>
    </source>
</evidence>
<evidence type="ECO:0000313" key="12">
    <source>
        <dbReference type="EMBL" id="SFW37913.1"/>
    </source>
</evidence>
<proteinExistence type="predicted"/>
<dbReference type="SUPFAM" id="SSF52172">
    <property type="entry name" value="CheY-like"/>
    <property type="match status" value="1"/>
</dbReference>
<feature type="DNA-binding region" description="OmpR/PhoB-type" evidence="9">
    <location>
        <begin position="125"/>
        <end position="222"/>
    </location>
</feature>
<dbReference type="InterPro" id="IPR011006">
    <property type="entry name" value="CheY-like_superfamily"/>
</dbReference>
<name>A0A1K1NRK2_RUMFL</name>
<evidence type="ECO:0000256" key="9">
    <source>
        <dbReference type="PROSITE-ProRule" id="PRU01091"/>
    </source>
</evidence>
<comment type="function">
    <text evidence="7">May play the central regulatory role in sporulation. It may be an element of the effector pathway responsible for the activation of sporulation genes in response to nutritional stress. Spo0A may act in concert with spo0H (a sigma factor) to control the expression of some genes that are critical to the sporulation process.</text>
</comment>
<keyword evidence="4" id="KW-0805">Transcription regulation</keyword>
<dbReference type="GO" id="GO:0000156">
    <property type="term" value="F:phosphorelay response regulator activity"/>
    <property type="evidence" value="ECO:0007669"/>
    <property type="project" value="TreeGrafter"/>
</dbReference>
<evidence type="ECO:0000259" key="10">
    <source>
        <dbReference type="PROSITE" id="PS50110"/>
    </source>
</evidence>
<evidence type="ECO:0000256" key="5">
    <source>
        <dbReference type="ARBA" id="ARBA00023125"/>
    </source>
</evidence>
<dbReference type="InterPro" id="IPR001789">
    <property type="entry name" value="Sig_transdc_resp-reg_receiver"/>
</dbReference>
<evidence type="ECO:0000259" key="11">
    <source>
        <dbReference type="PROSITE" id="PS51755"/>
    </source>
</evidence>
<dbReference type="GO" id="GO:0005829">
    <property type="term" value="C:cytosol"/>
    <property type="evidence" value="ECO:0007669"/>
    <property type="project" value="TreeGrafter"/>
</dbReference>
<dbReference type="AlphaFoldDB" id="A0A1K1NRK2"/>
<dbReference type="PANTHER" id="PTHR48111">
    <property type="entry name" value="REGULATOR OF RPOS"/>
    <property type="match status" value="1"/>
</dbReference>
<feature type="domain" description="OmpR/PhoB-type" evidence="11">
    <location>
        <begin position="125"/>
        <end position="222"/>
    </location>
</feature>
<dbReference type="Pfam" id="PF00072">
    <property type="entry name" value="Response_reg"/>
    <property type="match status" value="1"/>
</dbReference>
<dbReference type="Proteomes" id="UP000183461">
    <property type="component" value="Unassembled WGS sequence"/>
</dbReference>
<dbReference type="InterPro" id="IPR016032">
    <property type="entry name" value="Sig_transdc_resp-reg_C-effctor"/>
</dbReference>
<evidence type="ECO:0000256" key="6">
    <source>
        <dbReference type="ARBA" id="ARBA00023163"/>
    </source>
</evidence>
<evidence type="ECO:0000256" key="4">
    <source>
        <dbReference type="ARBA" id="ARBA00023015"/>
    </source>
</evidence>
<dbReference type="Gene3D" id="1.10.10.10">
    <property type="entry name" value="Winged helix-like DNA-binding domain superfamily/Winged helix DNA-binding domain"/>
    <property type="match status" value="1"/>
</dbReference>
<dbReference type="InterPro" id="IPR036388">
    <property type="entry name" value="WH-like_DNA-bd_sf"/>
</dbReference>
<dbReference type="CDD" id="cd17625">
    <property type="entry name" value="REC_OmpR_DrrD-like"/>
    <property type="match status" value="1"/>
</dbReference>
<dbReference type="RefSeq" id="WP_072300433.1">
    <property type="nucleotide sequence ID" value="NZ_FPIP01000005.1"/>
</dbReference>
<feature type="modified residue" description="4-aspartylphosphate" evidence="8">
    <location>
        <position position="51"/>
    </location>
</feature>
<reference evidence="12 13" key="1">
    <citation type="submission" date="2016-11" db="EMBL/GenBank/DDBJ databases">
        <authorList>
            <person name="Jaros S."/>
            <person name="Januszkiewicz K."/>
            <person name="Wedrychowicz H."/>
        </authorList>
    </citation>
    <scope>NUCLEOTIDE SEQUENCE [LARGE SCALE GENOMIC DNA]</scope>
    <source>
        <strain evidence="12 13">YL228</strain>
    </source>
</reference>
<dbReference type="InterPro" id="IPR039420">
    <property type="entry name" value="WalR-like"/>
</dbReference>
<dbReference type="GO" id="GO:0000976">
    <property type="term" value="F:transcription cis-regulatory region binding"/>
    <property type="evidence" value="ECO:0007669"/>
    <property type="project" value="TreeGrafter"/>
</dbReference>
<dbReference type="PANTHER" id="PTHR48111:SF22">
    <property type="entry name" value="REGULATOR OF RPOS"/>
    <property type="match status" value="1"/>
</dbReference>
<dbReference type="GO" id="GO:0006355">
    <property type="term" value="P:regulation of DNA-templated transcription"/>
    <property type="evidence" value="ECO:0007669"/>
    <property type="project" value="InterPro"/>
</dbReference>
<dbReference type="SMART" id="SM00862">
    <property type="entry name" value="Trans_reg_C"/>
    <property type="match status" value="1"/>
</dbReference>
<dbReference type="SUPFAM" id="SSF46894">
    <property type="entry name" value="C-terminal effector domain of the bipartite response regulators"/>
    <property type="match status" value="1"/>
</dbReference>
<evidence type="ECO:0000256" key="8">
    <source>
        <dbReference type="PROSITE-ProRule" id="PRU00169"/>
    </source>
</evidence>
<dbReference type="SMART" id="SM00448">
    <property type="entry name" value="REC"/>
    <property type="match status" value="1"/>
</dbReference>
<dbReference type="EMBL" id="FPIP01000005">
    <property type="protein sequence ID" value="SFW37913.1"/>
    <property type="molecule type" value="Genomic_DNA"/>
</dbReference>
<dbReference type="PROSITE" id="PS51755">
    <property type="entry name" value="OMPR_PHOB"/>
    <property type="match status" value="1"/>
</dbReference>
<keyword evidence="3" id="KW-0902">Two-component regulatory system</keyword>